<evidence type="ECO:0000256" key="1">
    <source>
        <dbReference type="ARBA" id="ARBA00022705"/>
    </source>
</evidence>
<feature type="compositionally biased region" description="Basic and acidic residues" evidence="3">
    <location>
        <begin position="539"/>
        <end position="555"/>
    </location>
</feature>
<dbReference type="InterPro" id="IPR027417">
    <property type="entry name" value="P-loop_NTPase"/>
</dbReference>
<dbReference type="InterPro" id="IPR036390">
    <property type="entry name" value="WH_DNA-bd_sf"/>
</dbReference>
<dbReference type="SUPFAM" id="SSF48024">
    <property type="entry name" value="N-terminal domain of DnaB helicase"/>
    <property type="match status" value="1"/>
</dbReference>
<evidence type="ECO:0000256" key="2">
    <source>
        <dbReference type="ARBA" id="ARBA00023125"/>
    </source>
</evidence>
<evidence type="ECO:0000313" key="6">
    <source>
        <dbReference type="Proteomes" id="UP001552594"/>
    </source>
</evidence>
<dbReference type="RefSeq" id="WP_109281770.1">
    <property type="nucleotide sequence ID" value="NZ_JBFAUK010000032.1"/>
</dbReference>
<evidence type="ECO:0000259" key="4">
    <source>
        <dbReference type="Pfam" id="PF00772"/>
    </source>
</evidence>
<protein>
    <submittedName>
        <fullName evidence="5">AAA family ATPase</fullName>
    </submittedName>
</protein>
<accession>A0ABV3K5M7</accession>
<dbReference type="Pfam" id="PF00772">
    <property type="entry name" value="DnaB"/>
    <property type="match status" value="1"/>
</dbReference>
<keyword evidence="2" id="KW-0238">DNA-binding</keyword>
<dbReference type="PANTHER" id="PTHR30153:SF2">
    <property type="entry name" value="REPLICATIVE DNA HELICASE"/>
    <property type="match status" value="1"/>
</dbReference>
<feature type="region of interest" description="Disordered" evidence="3">
    <location>
        <begin position="477"/>
        <end position="505"/>
    </location>
</feature>
<feature type="region of interest" description="Disordered" evidence="3">
    <location>
        <begin position="517"/>
        <end position="555"/>
    </location>
</feature>
<dbReference type="EMBL" id="JBFAUK010000032">
    <property type="protein sequence ID" value="MEV5510467.1"/>
    <property type="molecule type" value="Genomic_DNA"/>
</dbReference>
<dbReference type="InterPro" id="IPR036388">
    <property type="entry name" value="WH-like_DNA-bd_sf"/>
</dbReference>
<dbReference type="Pfam" id="PF13481">
    <property type="entry name" value="AAA_25"/>
    <property type="match status" value="1"/>
</dbReference>
<keyword evidence="1" id="KW-0235">DNA replication</keyword>
<dbReference type="Gene3D" id="1.10.10.10">
    <property type="entry name" value="Winged helix-like DNA-binding domain superfamily/Winged helix DNA-binding domain"/>
    <property type="match status" value="1"/>
</dbReference>
<dbReference type="PANTHER" id="PTHR30153">
    <property type="entry name" value="REPLICATIVE DNA HELICASE DNAB"/>
    <property type="match status" value="1"/>
</dbReference>
<dbReference type="Gene3D" id="3.40.50.300">
    <property type="entry name" value="P-loop containing nucleotide triphosphate hydrolases"/>
    <property type="match status" value="1"/>
</dbReference>
<sequence length="555" mass="59181">MSVDTSMPHDDELERCVLGCVVCYPDRFADLSLILEPDDFYNPAHSILWSTLGQRLERGEPVDPPALTAALAAADNLRSAGGPAYVSALPQYAVPDATWHADEVKRLARLRAARQLGARLMQATAQPGAELTDLAALVVDALPVLEANDSSGRASRPVFWTADALYRAEFPEPRWAVPDLIPEGLTVLTGAPKVGKSWICLGLGLAVATGGKALDAIPVQQGEALYLALEDTPRRMQSRLHRVLGDQPPPEALHIHVELPAGLGGIRRWLDQHPTARLVIVDVLQRVRSDTGRETSAYAADYAAITALKRLADAYQVAFIVVHHIRKAQSADWMDATSGTNGINGAADATLYFSRARGEAEGLLNLTGRDVEENEYALRRSEGSMTWHLMDGPADIATATEPNAKILAHLHEHGPATPKEVAAATGQDPKTVRTLMGRLRDRGRLTQLGQRGPYAIPGQATALEGNKTTGVASAVASVSPGQRGEGNKATQATAPDPGGPTPSTVLPLLPCCLQGPDQHECEATGKATGVALLPPHPAEPVRDQRDEHRAGHDAA</sequence>
<name>A0ABV3K5M7_STRON</name>
<dbReference type="InterPro" id="IPR007693">
    <property type="entry name" value="DNA_helicase_DnaB-like_N"/>
</dbReference>
<evidence type="ECO:0000313" key="5">
    <source>
        <dbReference type="EMBL" id="MEV5510467.1"/>
    </source>
</evidence>
<proteinExistence type="predicted"/>
<dbReference type="Proteomes" id="UP001552594">
    <property type="component" value="Unassembled WGS sequence"/>
</dbReference>
<dbReference type="SUPFAM" id="SSF46785">
    <property type="entry name" value="Winged helix' DNA-binding domain"/>
    <property type="match status" value="1"/>
</dbReference>
<dbReference type="SUPFAM" id="SSF52540">
    <property type="entry name" value="P-loop containing nucleoside triphosphate hydrolases"/>
    <property type="match status" value="1"/>
</dbReference>
<feature type="domain" description="DNA helicase DnaB-like N-terminal" evidence="4">
    <location>
        <begin position="7"/>
        <end position="97"/>
    </location>
</feature>
<dbReference type="Pfam" id="PF13412">
    <property type="entry name" value="HTH_24"/>
    <property type="match status" value="1"/>
</dbReference>
<reference evidence="5 6" key="1">
    <citation type="submission" date="2024-06" db="EMBL/GenBank/DDBJ databases">
        <title>The Natural Products Discovery Center: Release of the First 8490 Sequenced Strains for Exploring Actinobacteria Biosynthetic Diversity.</title>
        <authorList>
            <person name="Kalkreuter E."/>
            <person name="Kautsar S.A."/>
            <person name="Yang D."/>
            <person name="Bader C.D."/>
            <person name="Teijaro C.N."/>
            <person name="Fluegel L."/>
            <person name="Davis C.M."/>
            <person name="Simpson J.R."/>
            <person name="Lauterbach L."/>
            <person name="Steele A.D."/>
            <person name="Gui C."/>
            <person name="Meng S."/>
            <person name="Li G."/>
            <person name="Viehrig K."/>
            <person name="Ye F."/>
            <person name="Su P."/>
            <person name="Kiefer A.F."/>
            <person name="Nichols A."/>
            <person name="Cepeda A.J."/>
            <person name="Yan W."/>
            <person name="Fan B."/>
            <person name="Jiang Y."/>
            <person name="Adhikari A."/>
            <person name="Zheng C.-J."/>
            <person name="Schuster L."/>
            <person name="Cowan T.M."/>
            <person name="Smanski M.J."/>
            <person name="Chevrette M.G."/>
            <person name="De Carvalho L.P.S."/>
            <person name="Shen B."/>
        </authorList>
    </citation>
    <scope>NUCLEOTIDE SEQUENCE [LARGE SCALE GENOMIC DNA]</scope>
    <source>
        <strain evidence="5 6">NPDC052347</strain>
    </source>
</reference>
<comment type="caution">
    <text evidence="5">The sequence shown here is derived from an EMBL/GenBank/DDBJ whole genome shotgun (WGS) entry which is preliminary data.</text>
</comment>
<dbReference type="InterPro" id="IPR016136">
    <property type="entry name" value="DNA_helicase_N/primase_C"/>
</dbReference>
<gene>
    <name evidence="5" type="ORF">AB0L16_29265</name>
</gene>
<evidence type="ECO:0000256" key="3">
    <source>
        <dbReference type="SAM" id="MobiDB-lite"/>
    </source>
</evidence>
<dbReference type="Gene3D" id="1.10.860.10">
    <property type="entry name" value="DNAb Helicase, Chain A"/>
    <property type="match status" value="1"/>
</dbReference>
<dbReference type="InterPro" id="IPR036185">
    <property type="entry name" value="DNA_heli_DnaB-like_N_sf"/>
</dbReference>
<keyword evidence="6" id="KW-1185">Reference proteome</keyword>
<organism evidence="5 6">
    <name type="scientific">Streptomyces orinoci</name>
    <name type="common">Streptoverticillium orinoci</name>
    <dbReference type="NCBI Taxonomy" id="67339"/>
    <lineage>
        <taxon>Bacteria</taxon>
        <taxon>Bacillati</taxon>
        <taxon>Actinomycetota</taxon>
        <taxon>Actinomycetes</taxon>
        <taxon>Kitasatosporales</taxon>
        <taxon>Streptomycetaceae</taxon>
        <taxon>Streptomyces</taxon>
    </lineage>
</organism>